<comment type="subcellular location">
    <subcellularLocation>
        <location evidence="1">Cell membrane</location>
        <topology evidence="1">Multi-pass membrane protein</topology>
    </subcellularLocation>
</comment>
<reference evidence="9 10" key="1">
    <citation type="submission" date="2015-04" db="EMBL/GenBank/DDBJ databases">
        <authorList>
            <person name="Syromyatnikov M.Y."/>
            <person name="Popov V.N."/>
        </authorList>
    </citation>
    <scope>NUCLEOTIDE SEQUENCE [LARGE SCALE GENOMIC DNA]</scope>
</reference>
<dbReference type="Proteomes" id="UP000183832">
    <property type="component" value="Unassembled WGS sequence"/>
</dbReference>
<feature type="transmembrane region" description="Helical" evidence="8">
    <location>
        <begin position="383"/>
        <end position="402"/>
    </location>
</feature>
<protein>
    <submittedName>
        <fullName evidence="9">CLUMA_CG002476, isoform A</fullName>
    </submittedName>
</protein>
<evidence type="ECO:0000256" key="8">
    <source>
        <dbReference type="SAM" id="Phobius"/>
    </source>
</evidence>
<evidence type="ECO:0000313" key="9">
    <source>
        <dbReference type="EMBL" id="CRK88670.1"/>
    </source>
</evidence>
<dbReference type="STRING" id="568069.A0A1J1HQC2"/>
<keyword evidence="3 8" id="KW-0812">Transmembrane</keyword>
<keyword evidence="4 8" id="KW-1133">Transmembrane helix</keyword>
<evidence type="ECO:0000256" key="2">
    <source>
        <dbReference type="ARBA" id="ARBA00022475"/>
    </source>
</evidence>
<dbReference type="AlphaFoldDB" id="A0A1J1HQC2"/>
<feature type="transmembrane region" description="Helical" evidence="8">
    <location>
        <begin position="330"/>
        <end position="348"/>
    </location>
</feature>
<evidence type="ECO:0000256" key="1">
    <source>
        <dbReference type="ARBA" id="ARBA00004651"/>
    </source>
</evidence>
<dbReference type="InterPro" id="IPR052192">
    <property type="entry name" value="Insect_Ionotropic_Sensory_Rcpt"/>
</dbReference>
<name>A0A1J1HQC2_9DIPT</name>
<dbReference type="EMBL" id="CVRI01000009">
    <property type="protein sequence ID" value="CRK88670.1"/>
    <property type="molecule type" value="Genomic_DNA"/>
</dbReference>
<dbReference type="GO" id="GO:0005886">
    <property type="term" value="C:plasma membrane"/>
    <property type="evidence" value="ECO:0007669"/>
    <property type="project" value="UniProtKB-SubCell"/>
</dbReference>
<evidence type="ECO:0000256" key="6">
    <source>
        <dbReference type="ARBA" id="ARBA00023170"/>
    </source>
</evidence>
<proteinExistence type="predicted"/>
<accession>A0A1J1HQC2</accession>
<evidence type="ECO:0000256" key="3">
    <source>
        <dbReference type="ARBA" id="ARBA00022692"/>
    </source>
</evidence>
<evidence type="ECO:0000256" key="5">
    <source>
        <dbReference type="ARBA" id="ARBA00023136"/>
    </source>
</evidence>
<keyword evidence="7" id="KW-0325">Glycoprotein</keyword>
<gene>
    <name evidence="9" type="ORF">CLUMA_CG002476</name>
</gene>
<evidence type="ECO:0000256" key="7">
    <source>
        <dbReference type="ARBA" id="ARBA00023180"/>
    </source>
</evidence>
<organism evidence="9 10">
    <name type="scientific">Clunio marinus</name>
    <dbReference type="NCBI Taxonomy" id="568069"/>
    <lineage>
        <taxon>Eukaryota</taxon>
        <taxon>Metazoa</taxon>
        <taxon>Ecdysozoa</taxon>
        <taxon>Arthropoda</taxon>
        <taxon>Hexapoda</taxon>
        <taxon>Insecta</taxon>
        <taxon>Pterygota</taxon>
        <taxon>Neoptera</taxon>
        <taxon>Endopterygota</taxon>
        <taxon>Diptera</taxon>
        <taxon>Nematocera</taxon>
        <taxon>Chironomoidea</taxon>
        <taxon>Chironomidae</taxon>
        <taxon>Clunio</taxon>
    </lineage>
</organism>
<feature type="transmembrane region" description="Helical" evidence="8">
    <location>
        <begin position="572"/>
        <end position="592"/>
    </location>
</feature>
<keyword evidence="5 8" id="KW-0472">Membrane</keyword>
<evidence type="ECO:0000313" key="10">
    <source>
        <dbReference type="Proteomes" id="UP000183832"/>
    </source>
</evidence>
<sequence length="612" mass="72280">MKIVKFYISFILICYHYKNSAANILLQSSSNSSIPNFISWLINENNKREPQRNHNVVLIDLELTYKTEIFNNTLEEILRSNPDNAVMTSKRTKRIPPYRIHTASFIIIISDLDDSIKIAACIHNIFLFNKWQDSTKFIFVSTLQESVHRKIFFIAFDSIGVLNKILLRVNQGLLEVFSAKYFLRKIYSHGVKSQMNLDQLFPDQLKNLHGYTFQILHIQQYPRFMKVAYRDFRGIDVWMMQIITLKYNSRMNFPISIPWTGYKNISKFIIEMINIRTQKSLDLTLSTIVTLSDLSTKYINTYDENGYCALIPLPPRLTFLHFILTPYDTLSWMFMIGLVIICSILWKLSSRNNQRKDSAFYFFLIQVANFLGQSIPFRNSRRIQLLLLQLCIMMTFIMGNAYQSLIIPSMSRSREGLRIKTFDELIKSNISIAVTTGFYHILNQSNEFPTLIERSKVIPNHIKFTEFGQNRTALVMRCDLIESAFFHERHGQVTTNLYYILPDKIMKFYEKFLINSYSPFYEMLQMNYNKLFESGIKQKYENKFNINVKKIMEKREQNFIANENYLLRMQDIYGIFFILLFGYGVSFLTFIFELISRHKFEQIINKLIGSRN</sequence>
<dbReference type="PANTHER" id="PTHR42643:SF24">
    <property type="entry name" value="IONOTROPIC RECEPTOR 60A"/>
    <property type="match status" value="1"/>
</dbReference>
<dbReference type="OrthoDB" id="6747238at2759"/>
<keyword evidence="10" id="KW-1185">Reference proteome</keyword>
<evidence type="ECO:0000256" key="4">
    <source>
        <dbReference type="ARBA" id="ARBA00022989"/>
    </source>
</evidence>
<keyword evidence="6" id="KW-0675">Receptor</keyword>
<keyword evidence="2" id="KW-1003">Cell membrane</keyword>
<dbReference type="PANTHER" id="PTHR42643">
    <property type="entry name" value="IONOTROPIC RECEPTOR 20A-RELATED"/>
    <property type="match status" value="1"/>
</dbReference>